<reference evidence="1" key="1">
    <citation type="submission" date="2018-02" db="EMBL/GenBank/DDBJ databases">
        <title>Rhizophora mucronata_Transcriptome.</title>
        <authorList>
            <person name="Meera S.P."/>
            <person name="Sreeshan A."/>
            <person name="Augustine A."/>
        </authorList>
    </citation>
    <scope>NUCLEOTIDE SEQUENCE</scope>
    <source>
        <tissue evidence="1">Leaf</tissue>
    </source>
</reference>
<sequence length="28" mass="3191">MGLIFLISIVLFLFLSVEQDMLTFVTIS</sequence>
<name>A0A2P2NAV0_RHIMU</name>
<organism evidence="1">
    <name type="scientific">Rhizophora mucronata</name>
    <name type="common">Asiatic mangrove</name>
    <dbReference type="NCBI Taxonomy" id="61149"/>
    <lineage>
        <taxon>Eukaryota</taxon>
        <taxon>Viridiplantae</taxon>
        <taxon>Streptophyta</taxon>
        <taxon>Embryophyta</taxon>
        <taxon>Tracheophyta</taxon>
        <taxon>Spermatophyta</taxon>
        <taxon>Magnoliopsida</taxon>
        <taxon>eudicotyledons</taxon>
        <taxon>Gunneridae</taxon>
        <taxon>Pentapetalae</taxon>
        <taxon>rosids</taxon>
        <taxon>fabids</taxon>
        <taxon>Malpighiales</taxon>
        <taxon>Rhizophoraceae</taxon>
        <taxon>Rhizophora</taxon>
    </lineage>
</organism>
<dbReference type="EMBL" id="GGEC01059109">
    <property type="protein sequence ID" value="MBX39593.1"/>
    <property type="molecule type" value="Transcribed_RNA"/>
</dbReference>
<evidence type="ECO:0000313" key="1">
    <source>
        <dbReference type="EMBL" id="MBX39593.1"/>
    </source>
</evidence>
<proteinExistence type="predicted"/>
<protein>
    <submittedName>
        <fullName evidence="1">Uncharacterized protein</fullName>
    </submittedName>
</protein>
<accession>A0A2P2NAV0</accession>
<dbReference type="AlphaFoldDB" id="A0A2P2NAV0"/>